<accession>A0A420YBM8</accession>
<reference evidence="1 2" key="1">
    <citation type="submission" date="2018-08" db="EMBL/GenBank/DDBJ databases">
        <title>Draft genome of the lignicolous fungus Coniochaeta pulveracea.</title>
        <authorList>
            <person name="Borstlap C.J."/>
            <person name="De Witt R.N."/>
            <person name="Botha A."/>
            <person name="Volschenk H."/>
        </authorList>
    </citation>
    <scope>NUCLEOTIDE SEQUENCE [LARGE SCALE GENOMIC DNA]</scope>
    <source>
        <strain evidence="1 2">CAB683</strain>
    </source>
</reference>
<protein>
    <submittedName>
        <fullName evidence="1">Uncharacterized protein</fullName>
    </submittedName>
</protein>
<gene>
    <name evidence="1" type="ORF">DL546_006393</name>
</gene>
<evidence type="ECO:0000313" key="2">
    <source>
        <dbReference type="Proteomes" id="UP000275385"/>
    </source>
</evidence>
<comment type="caution">
    <text evidence="1">The sequence shown here is derived from an EMBL/GenBank/DDBJ whole genome shotgun (WGS) entry which is preliminary data.</text>
</comment>
<organism evidence="1 2">
    <name type="scientific">Coniochaeta pulveracea</name>
    <dbReference type="NCBI Taxonomy" id="177199"/>
    <lineage>
        <taxon>Eukaryota</taxon>
        <taxon>Fungi</taxon>
        <taxon>Dikarya</taxon>
        <taxon>Ascomycota</taxon>
        <taxon>Pezizomycotina</taxon>
        <taxon>Sordariomycetes</taxon>
        <taxon>Sordariomycetidae</taxon>
        <taxon>Coniochaetales</taxon>
        <taxon>Coniochaetaceae</taxon>
        <taxon>Coniochaeta</taxon>
    </lineage>
</organism>
<sequence>MVATKDVKKPYWAVKKPTPVSPDLLNRLLGLAVVDFADPLGKNYRPDRPLKPRDAIDDLYPERHAEMKDYEKVLKRVDKASARAAFQTVVEACLSAMKEEGSTLKAPHLRRIDMDNAVKRIHDLLRSPGTPSLPDDEDQLVEPAALGTQPAAGPGLEQAVKDEMVVKEGASDATGAVQSWQSWIFLWLFWATAFFGIGPDAAARRKAEQEQNRLEYRRQVLQLLRENERVGIINSIITACDLTMLSGATTKGRAAAGGGTGPGAGPINVHVRGEVEHIRDVGEQGTYVGEYLIACSYLPLKLNTTSSVESGRKRTFPFFSRAPAAQQDAEWSLGMREVWKLGQNEIPGDTARLLHAETPMTETSPEDEDADSASEETDFWIMGTEEVSQDEGDSPM</sequence>
<proteinExistence type="predicted"/>
<dbReference type="OrthoDB" id="5029580at2759"/>
<keyword evidence="2" id="KW-1185">Reference proteome</keyword>
<dbReference type="Proteomes" id="UP000275385">
    <property type="component" value="Unassembled WGS sequence"/>
</dbReference>
<dbReference type="AlphaFoldDB" id="A0A420YBM8"/>
<evidence type="ECO:0000313" key="1">
    <source>
        <dbReference type="EMBL" id="RKU45291.1"/>
    </source>
</evidence>
<dbReference type="EMBL" id="QVQW01000022">
    <property type="protein sequence ID" value="RKU45291.1"/>
    <property type="molecule type" value="Genomic_DNA"/>
</dbReference>
<name>A0A420YBM8_9PEZI</name>